<dbReference type="Proteomes" id="UP000255207">
    <property type="component" value="Unassembled WGS sequence"/>
</dbReference>
<evidence type="ECO:0000313" key="1">
    <source>
        <dbReference type="EMBL" id="RDJ22508.1"/>
    </source>
</evidence>
<dbReference type="RefSeq" id="WP_114830838.1">
    <property type="nucleotide sequence ID" value="NZ_QQTO01000042.1"/>
</dbReference>
<evidence type="ECO:0000313" key="2">
    <source>
        <dbReference type="Proteomes" id="UP000255207"/>
    </source>
</evidence>
<organism evidence="1 2">
    <name type="scientific">Bosea caraganae</name>
    <dbReference type="NCBI Taxonomy" id="2763117"/>
    <lineage>
        <taxon>Bacteria</taxon>
        <taxon>Pseudomonadati</taxon>
        <taxon>Pseudomonadota</taxon>
        <taxon>Alphaproteobacteria</taxon>
        <taxon>Hyphomicrobiales</taxon>
        <taxon>Boseaceae</taxon>
        <taxon>Bosea</taxon>
    </lineage>
</organism>
<proteinExistence type="predicted"/>
<keyword evidence="2" id="KW-1185">Reference proteome</keyword>
<accession>A0A370L2P9</accession>
<reference evidence="2" key="1">
    <citation type="submission" date="2018-07" db="EMBL/GenBank/DDBJ databases">
        <authorList>
            <person name="Safronova V.I."/>
            <person name="Chirak E.R."/>
            <person name="Sazanova A.L."/>
        </authorList>
    </citation>
    <scope>NUCLEOTIDE SEQUENCE [LARGE SCALE GENOMIC DNA]</scope>
    <source>
        <strain evidence="2">RCAM04685</strain>
    </source>
</reference>
<dbReference type="OrthoDB" id="8162489at2"/>
<dbReference type="AlphaFoldDB" id="A0A370L2P9"/>
<sequence length="119" mass="12674">MVAAASAAPITMSCAYVDGTPTTGNRDVFINQIIIDPDKPMITIRVAQTIGTTAPWEWVYDDVNGNSLVVTGVKDGSFAASALRAGSVASFIYAKASGVLIWSFSTRYGGEAYRFNCRP</sequence>
<gene>
    <name evidence="1" type="ORF">DWE98_18890</name>
</gene>
<dbReference type="EMBL" id="QQTP01000010">
    <property type="protein sequence ID" value="RDJ22508.1"/>
    <property type="molecule type" value="Genomic_DNA"/>
</dbReference>
<name>A0A370L2P9_9HYPH</name>
<protein>
    <submittedName>
        <fullName evidence="1">Uncharacterized protein</fullName>
    </submittedName>
</protein>
<comment type="caution">
    <text evidence="1">The sequence shown here is derived from an EMBL/GenBank/DDBJ whole genome shotgun (WGS) entry which is preliminary data.</text>
</comment>